<evidence type="ECO:0000256" key="3">
    <source>
        <dbReference type="ARBA" id="ARBA00022630"/>
    </source>
</evidence>
<dbReference type="InterPro" id="IPR050416">
    <property type="entry name" value="FAD-linked_Oxidoreductase"/>
</dbReference>
<protein>
    <submittedName>
        <fullName evidence="8">FAD-linked oxidoreductase</fullName>
    </submittedName>
</protein>
<dbReference type="GO" id="GO:0016491">
    <property type="term" value="F:oxidoreductase activity"/>
    <property type="evidence" value="ECO:0007669"/>
    <property type="project" value="UniProtKB-KW"/>
</dbReference>
<dbReference type="PANTHER" id="PTHR42973:SF39">
    <property type="entry name" value="FAD-BINDING PCMH-TYPE DOMAIN-CONTAINING PROTEIN"/>
    <property type="match status" value="1"/>
</dbReference>
<dbReference type="InterPro" id="IPR016169">
    <property type="entry name" value="FAD-bd_PCMH_sub2"/>
</dbReference>
<evidence type="ECO:0000259" key="7">
    <source>
        <dbReference type="PROSITE" id="PS51387"/>
    </source>
</evidence>
<dbReference type="InterPro" id="IPR006311">
    <property type="entry name" value="TAT_signal"/>
</dbReference>
<dbReference type="Pfam" id="PF01565">
    <property type="entry name" value="FAD_binding_4"/>
    <property type="match status" value="1"/>
</dbReference>
<sequence length="612" mass="65310">MDRRRFLQGAAAASLLPLLGSRLLAPAWAGSQTAALRSHVRPGDRGWPTAAQWEELRQAVGGRLIEVHVPSALQTCLKAPGSAACQAVFAELRNPFYVGDQPGLTQSSGWYRAWTSRPSVYAVTANGAADVVAAVDFARKHNLRLVVKGGGHSYQGTSDAADSLLVWTRHMNAITLHDAFVGHGCEGRQAPQPAVSVAAGAMWADAYHAVTTQAGRYVQGGGCTTVGVAGLVQSGGFGSFSKNYGTAAAGLLEAEIVTADGAVRIANACTNPDLFWGIKGGGGGSLGVVTRLTLRTRELPEQFGGASAKIKATSATAFRALIGRFVDFYAEHLLNPHWGEQIKLDPDHTLHISMVSQGLDSAQAQAVWQPFFDWVVQSPHDYALVEVPSIGSGPARHWWDVAWREQHSPGSMIADPRPGAPPWHAWWPGDGGQVGVYWHAFESAWLPASLLDSAHRRQLCEALFSASSHWQVQLHCNKGLAGAPAAEIAAARDTVTNPAVLSAFALAIIAAGGPPPLPGNPFHAPADSAVREQAAKVTASMDALRRIAPHAGAYVAESNYFDTDWQHAYWGSNYSRLAAVKRKYDPDGLFFVHHGVGSEGWSDDGFTRLRKT</sequence>
<dbReference type="GO" id="GO:0071949">
    <property type="term" value="F:FAD binding"/>
    <property type="evidence" value="ECO:0007669"/>
    <property type="project" value="InterPro"/>
</dbReference>
<dbReference type="InterPro" id="IPR012951">
    <property type="entry name" value="BBE"/>
</dbReference>
<dbReference type="OrthoDB" id="9775082at2"/>
<evidence type="ECO:0000256" key="5">
    <source>
        <dbReference type="ARBA" id="ARBA00023002"/>
    </source>
</evidence>
<dbReference type="SUPFAM" id="SSF56176">
    <property type="entry name" value="FAD-binding/transporter-associated domain-like"/>
    <property type="match status" value="1"/>
</dbReference>
<dbReference type="EMBL" id="MWQO01000014">
    <property type="protein sequence ID" value="THD11260.1"/>
    <property type="molecule type" value="Genomic_DNA"/>
</dbReference>
<dbReference type="InterPro" id="IPR036318">
    <property type="entry name" value="FAD-bd_PCMH-like_sf"/>
</dbReference>
<comment type="cofactor">
    <cofactor evidence="1">
        <name>FAD</name>
        <dbReference type="ChEBI" id="CHEBI:57692"/>
    </cofactor>
</comment>
<evidence type="ECO:0000256" key="4">
    <source>
        <dbReference type="ARBA" id="ARBA00022827"/>
    </source>
</evidence>
<dbReference type="InterPro" id="IPR006094">
    <property type="entry name" value="Oxid_FAD_bind_N"/>
</dbReference>
<keyword evidence="9" id="KW-1185">Reference proteome</keyword>
<keyword evidence="6" id="KW-0732">Signal</keyword>
<dbReference type="STRING" id="993689.GCA_002077135_00152"/>
<reference evidence="8 9" key="1">
    <citation type="submission" date="2017-02" db="EMBL/GenBank/DDBJ databases">
        <title>Whole genome sequencing of Metallibacterium scheffleri DSM 24874 (T).</title>
        <authorList>
            <person name="Kumar S."/>
            <person name="Patil P."/>
            <person name="Patil P.B."/>
        </authorList>
    </citation>
    <scope>NUCLEOTIDE SEQUENCE [LARGE SCALE GENOMIC DNA]</scope>
    <source>
        <strain evidence="8 9">DSM 24874</strain>
    </source>
</reference>
<evidence type="ECO:0000256" key="2">
    <source>
        <dbReference type="ARBA" id="ARBA00005466"/>
    </source>
</evidence>
<proteinExistence type="inferred from homology"/>
<dbReference type="Proteomes" id="UP000307749">
    <property type="component" value="Unassembled WGS sequence"/>
</dbReference>
<name>A0A4S3KQQ0_9GAMM</name>
<keyword evidence="4" id="KW-0274">FAD</keyword>
<dbReference type="PROSITE" id="PS51318">
    <property type="entry name" value="TAT"/>
    <property type="match status" value="1"/>
</dbReference>
<accession>A0A4S3KQQ0</accession>
<dbReference type="InterPro" id="IPR016166">
    <property type="entry name" value="FAD-bd_PCMH"/>
</dbReference>
<evidence type="ECO:0000256" key="6">
    <source>
        <dbReference type="SAM" id="SignalP"/>
    </source>
</evidence>
<feature type="chain" id="PRO_5020532794" evidence="6">
    <location>
        <begin position="30"/>
        <end position="612"/>
    </location>
</feature>
<keyword evidence="5" id="KW-0560">Oxidoreductase</keyword>
<dbReference type="RefSeq" id="WP_081130204.1">
    <property type="nucleotide sequence ID" value="NZ_LDOS01000005.1"/>
</dbReference>
<feature type="domain" description="FAD-binding PCMH-type" evidence="7">
    <location>
        <begin position="114"/>
        <end position="299"/>
    </location>
</feature>
<comment type="similarity">
    <text evidence="2">Belongs to the oxygen-dependent FAD-linked oxidoreductase family.</text>
</comment>
<dbReference type="Pfam" id="PF08031">
    <property type="entry name" value="BBE"/>
    <property type="match status" value="1"/>
</dbReference>
<organism evidence="8 9">
    <name type="scientific">Metallibacterium scheffleri</name>
    <dbReference type="NCBI Taxonomy" id="993689"/>
    <lineage>
        <taxon>Bacteria</taxon>
        <taxon>Pseudomonadati</taxon>
        <taxon>Pseudomonadota</taxon>
        <taxon>Gammaproteobacteria</taxon>
        <taxon>Lysobacterales</taxon>
        <taxon>Rhodanobacteraceae</taxon>
        <taxon>Metallibacterium</taxon>
    </lineage>
</organism>
<dbReference type="PANTHER" id="PTHR42973">
    <property type="entry name" value="BINDING OXIDOREDUCTASE, PUTATIVE (AFU_ORTHOLOGUE AFUA_1G17690)-RELATED"/>
    <property type="match status" value="1"/>
</dbReference>
<evidence type="ECO:0000313" key="9">
    <source>
        <dbReference type="Proteomes" id="UP000307749"/>
    </source>
</evidence>
<dbReference type="PROSITE" id="PS51387">
    <property type="entry name" value="FAD_PCMH"/>
    <property type="match status" value="1"/>
</dbReference>
<comment type="caution">
    <text evidence="8">The sequence shown here is derived from an EMBL/GenBank/DDBJ whole genome shotgun (WGS) entry which is preliminary data.</text>
</comment>
<dbReference type="Gene3D" id="3.30.465.10">
    <property type="match status" value="2"/>
</dbReference>
<feature type="signal peptide" evidence="6">
    <location>
        <begin position="1"/>
        <end position="29"/>
    </location>
</feature>
<dbReference type="AlphaFoldDB" id="A0A4S3KQQ0"/>
<evidence type="ECO:0000256" key="1">
    <source>
        <dbReference type="ARBA" id="ARBA00001974"/>
    </source>
</evidence>
<gene>
    <name evidence="8" type="ORF">B1806_03830</name>
</gene>
<evidence type="ECO:0000313" key="8">
    <source>
        <dbReference type="EMBL" id="THD11260.1"/>
    </source>
</evidence>
<keyword evidence="3" id="KW-0285">Flavoprotein</keyword>